<evidence type="ECO:0000313" key="7">
    <source>
        <dbReference type="Proteomes" id="UP001242010"/>
    </source>
</evidence>
<feature type="signal peptide" evidence="5">
    <location>
        <begin position="1"/>
        <end position="28"/>
    </location>
</feature>
<accession>A0ABN6UVW7</accession>
<dbReference type="PANTHER" id="PTHR38102:SF1">
    <property type="entry name" value="PERIPLASMIC CHAPERONE SPY"/>
    <property type="match status" value="1"/>
</dbReference>
<dbReference type="InterPro" id="IPR052211">
    <property type="entry name" value="Cpx_auxiliary_protein"/>
</dbReference>
<dbReference type="Proteomes" id="UP001242010">
    <property type="component" value="Chromosome"/>
</dbReference>
<evidence type="ECO:0000256" key="1">
    <source>
        <dbReference type="ARBA" id="ARBA00004418"/>
    </source>
</evidence>
<dbReference type="Gene3D" id="1.20.120.1490">
    <property type="match status" value="1"/>
</dbReference>
<dbReference type="Pfam" id="PF07813">
    <property type="entry name" value="LTXXQ"/>
    <property type="match status" value="1"/>
</dbReference>
<evidence type="ECO:0000256" key="4">
    <source>
        <dbReference type="ARBA" id="ARBA00022764"/>
    </source>
</evidence>
<comment type="subcellular location">
    <subcellularLocation>
        <location evidence="1">Periplasm</location>
    </subcellularLocation>
</comment>
<keyword evidence="4" id="KW-0574">Periplasm</keyword>
<evidence type="ECO:0000256" key="2">
    <source>
        <dbReference type="ARBA" id="ARBA00008441"/>
    </source>
</evidence>
<evidence type="ECO:0000256" key="3">
    <source>
        <dbReference type="ARBA" id="ARBA00022729"/>
    </source>
</evidence>
<sequence length="162" mass="17611">MTASKEKPMTPLTRSLAVLALSALPLLAQPGLEMPGPGSGPRGGRMARVLDLTEAQKTSIQAIHEKHRPDMTARREAVRLAQTALQAAFRDAATPEAQLRTLHDKASAARFEMMLAGRSIRQEVDAVLTPEQRAKAADLRGTAQAHRRERMHHLRRAAGMAG</sequence>
<evidence type="ECO:0000256" key="5">
    <source>
        <dbReference type="SAM" id="SignalP"/>
    </source>
</evidence>
<keyword evidence="3 5" id="KW-0732">Signal</keyword>
<dbReference type="PANTHER" id="PTHR38102">
    <property type="entry name" value="PERIPLASMIC CHAPERONE SPY"/>
    <property type="match status" value="1"/>
</dbReference>
<feature type="chain" id="PRO_5045275326" description="Periplasmic heavy metal sensor" evidence="5">
    <location>
        <begin position="29"/>
        <end position="162"/>
    </location>
</feature>
<proteinExistence type="inferred from homology"/>
<gene>
    <name evidence="6" type="ORF">GETHOR_08560</name>
</gene>
<dbReference type="EMBL" id="AP027079">
    <property type="protein sequence ID" value="BDU68755.1"/>
    <property type="molecule type" value="Genomic_DNA"/>
</dbReference>
<name>A0ABN6UVW7_9BACT</name>
<dbReference type="InterPro" id="IPR012899">
    <property type="entry name" value="LTXXQ"/>
</dbReference>
<reference evidence="7" key="1">
    <citation type="journal article" date="2023" name="Int. J. Syst. Evol. Microbiol.">
        <title>Mesoterricola silvestris gen. nov., sp. nov., Mesoterricola sediminis sp. nov., Geothrix oryzae sp. nov., Geothrix edaphica sp. nov., Geothrix rubra sp. nov., and Geothrix limicola sp. nov., six novel members of Acidobacteriota isolated from soils.</title>
        <authorList>
            <person name="Itoh H."/>
            <person name="Sugisawa Y."/>
            <person name="Mise K."/>
            <person name="Xu Z."/>
            <person name="Kuniyasu M."/>
            <person name="Ushijima N."/>
            <person name="Kawano K."/>
            <person name="Kobayashi E."/>
            <person name="Shiratori Y."/>
            <person name="Masuda Y."/>
            <person name="Senoo K."/>
        </authorList>
    </citation>
    <scope>NUCLEOTIDE SEQUENCE [LARGE SCALE GENOMIC DNA]</scope>
    <source>
        <strain evidence="7">Red222</strain>
    </source>
</reference>
<evidence type="ECO:0000313" key="6">
    <source>
        <dbReference type="EMBL" id="BDU68755.1"/>
    </source>
</evidence>
<comment type="similarity">
    <text evidence="2">Belongs to the CpxP/Spy family.</text>
</comment>
<evidence type="ECO:0008006" key="8">
    <source>
        <dbReference type="Google" id="ProtNLM"/>
    </source>
</evidence>
<keyword evidence="7" id="KW-1185">Reference proteome</keyword>
<protein>
    <recommendedName>
        <fullName evidence="8">Periplasmic heavy metal sensor</fullName>
    </recommendedName>
</protein>
<organism evidence="6 7">
    <name type="scientific">Geothrix oryzae</name>
    <dbReference type="NCBI Taxonomy" id="2927975"/>
    <lineage>
        <taxon>Bacteria</taxon>
        <taxon>Pseudomonadati</taxon>
        <taxon>Acidobacteriota</taxon>
        <taxon>Holophagae</taxon>
        <taxon>Holophagales</taxon>
        <taxon>Holophagaceae</taxon>
        <taxon>Geothrix</taxon>
    </lineage>
</organism>